<sequence length="101" mass="11459">MSGIQCYMITCENMHQIFGQVIHIVPLKCITESVKNDEICHFYIARWSSPTCLLLIHALSVMIASMFSLITSIVGKDGWWLAVESTAVINIEDRIKLTEQE</sequence>
<evidence type="ECO:0000256" key="1">
    <source>
        <dbReference type="SAM" id="Phobius"/>
    </source>
</evidence>
<keyword evidence="1" id="KW-0472">Membrane</keyword>
<protein>
    <submittedName>
        <fullName evidence="3">Uncharacterized protein</fullName>
    </submittedName>
</protein>
<dbReference type="WBParaSite" id="SMRG1_22390.1">
    <property type="protein sequence ID" value="SMRG1_22390.1"/>
    <property type="gene ID" value="SMRG1_22390"/>
</dbReference>
<keyword evidence="1" id="KW-0812">Transmembrane</keyword>
<evidence type="ECO:0000313" key="2">
    <source>
        <dbReference type="Proteomes" id="UP000050790"/>
    </source>
</evidence>
<proteinExistence type="predicted"/>
<feature type="transmembrane region" description="Helical" evidence="1">
    <location>
        <begin position="52"/>
        <end position="74"/>
    </location>
</feature>
<dbReference type="AlphaFoldDB" id="A0AA84ZDR1"/>
<keyword evidence="1" id="KW-1133">Transmembrane helix</keyword>
<dbReference type="Proteomes" id="UP000050790">
    <property type="component" value="Unassembled WGS sequence"/>
</dbReference>
<reference evidence="3" key="1">
    <citation type="submission" date="2023-11" db="UniProtKB">
        <authorList>
            <consortium name="WormBaseParasite"/>
        </authorList>
    </citation>
    <scope>IDENTIFICATION</scope>
</reference>
<organism evidence="2 3">
    <name type="scientific">Schistosoma margrebowiei</name>
    <dbReference type="NCBI Taxonomy" id="48269"/>
    <lineage>
        <taxon>Eukaryota</taxon>
        <taxon>Metazoa</taxon>
        <taxon>Spiralia</taxon>
        <taxon>Lophotrochozoa</taxon>
        <taxon>Platyhelminthes</taxon>
        <taxon>Trematoda</taxon>
        <taxon>Digenea</taxon>
        <taxon>Strigeidida</taxon>
        <taxon>Schistosomatoidea</taxon>
        <taxon>Schistosomatidae</taxon>
        <taxon>Schistosoma</taxon>
    </lineage>
</organism>
<name>A0AA84ZDR1_9TREM</name>
<accession>A0AA84ZDR1</accession>
<evidence type="ECO:0000313" key="3">
    <source>
        <dbReference type="WBParaSite" id="SMRG1_22390.1"/>
    </source>
</evidence>